<dbReference type="GO" id="GO:0005829">
    <property type="term" value="C:cytosol"/>
    <property type="evidence" value="ECO:0007669"/>
    <property type="project" value="TreeGrafter"/>
</dbReference>
<dbReference type="GO" id="GO:0042803">
    <property type="term" value="F:protein homodimerization activity"/>
    <property type="evidence" value="ECO:0007669"/>
    <property type="project" value="UniProtKB-ARBA"/>
</dbReference>
<dbReference type="PANTHER" id="PTHR30511:SF4">
    <property type="entry name" value="ALANINE RACEMASE, BIOSYNTHETIC"/>
    <property type="match status" value="1"/>
</dbReference>
<dbReference type="GO" id="GO:0008784">
    <property type="term" value="F:alanine racemase activity"/>
    <property type="evidence" value="ECO:0007669"/>
    <property type="project" value="UniProtKB-UniRule"/>
</dbReference>
<comment type="similarity">
    <text evidence="4 8">Belongs to the alanine racemase family.</text>
</comment>
<comment type="catalytic activity">
    <reaction evidence="1 8">
        <text>L-alanine = D-alanine</text>
        <dbReference type="Rhea" id="RHEA:20249"/>
        <dbReference type="ChEBI" id="CHEBI:57416"/>
        <dbReference type="ChEBI" id="CHEBI:57972"/>
        <dbReference type="EC" id="5.1.1.1"/>
    </reaction>
</comment>
<comment type="pathway">
    <text evidence="3">Cell wall biogenesis; peptidoglycan biosynthesis.</text>
</comment>
<dbReference type="PATRIC" id="fig|582.24.peg.4179"/>
<dbReference type="InterPro" id="IPR011079">
    <property type="entry name" value="Ala_racemase_C"/>
</dbReference>
<feature type="binding site" evidence="8 10">
    <location>
        <position position="302"/>
    </location>
    <ligand>
        <name>substrate</name>
    </ligand>
</feature>
<dbReference type="GO" id="GO:0030632">
    <property type="term" value="P:D-alanine biosynthetic process"/>
    <property type="evidence" value="ECO:0007669"/>
    <property type="project" value="UniProtKB-UniRule"/>
</dbReference>
<dbReference type="AlphaFoldDB" id="A0A0D8L880"/>
<dbReference type="Pfam" id="PF01168">
    <property type="entry name" value="Ala_racemase_N"/>
    <property type="match status" value="1"/>
</dbReference>
<dbReference type="Gene3D" id="3.20.20.10">
    <property type="entry name" value="Alanine racemase"/>
    <property type="match status" value="1"/>
</dbReference>
<evidence type="ECO:0000256" key="8">
    <source>
        <dbReference type="HAMAP-Rule" id="MF_01201"/>
    </source>
</evidence>
<evidence type="ECO:0000313" key="12">
    <source>
        <dbReference type="EMBL" id="KJF77351.1"/>
    </source>
</evidence>
<protein>
    <recommendedName>
        <fullName evidence="8">Alanine racemase</fullName>
        <ecNumber evidence="8">5.1.1.1</ecNumber>
    </recommendedName>
</protein>
<evidence type="ECO:0000256" key="10">
    <source>
        <dbReference type="PIRSR" id="PIRSR600821-52"/>
    </source>
</evidence>
<dbReference type="CDD" id="cd06827">
    <property type="entry name" value="PLPDE_III_AR_proteobact"/>
    <property type="match status" value="1"/>
</dbReference>
<dbReference type="SMART" id="SM01005">
    <property type="entry name" value="Ala_racemase_C"/>
    <property type="match status" value="1"/>
</dbReference>
<accession>A0A0D8L880</accession>
<sequence length="359" mass="38964">MKAATAVIDRGALRHNWQRIRELAPDSRHVAVVKANAYGHGLVEIARELNEADAFAVARLSEAHALRAGGIVKPIILLEGFFDAADLPVIVASRLEVAVHFEEQLVALEQAQLSDPVKVWMKIDTGMHRLGVRPEEAEAFYQRLCQCKNVQQPVNIISHFSRADEDDAQPTEAQITRFMAFAAGKPGEKSISASGGILYWPQAHLDWVRPGIILYGVSPKSGTEAGDYGLKPVMTLKSRLIAVRKHKAGEAVGYGGTWISDRDTCLGVIAVGYGDGYPRSAPSGTPVVINGRRVPIAGRVSMDMITIDLGPDCSDKAGDEVILWGDSLPVEQIAEASGISAYELITRLTSRVAMEYLDE</sequence>
<dbReference type="UniPathway" id="UPA00042">
    <property type="reaction ID" value="UER00497"/>
</dbReference>
<dbReference type="InterPro" id="IPR029066">
    <property type="entry name" value="PLP-binding_barrel"/>
</dbReference>
<evidence type="ECO:0000256" key="1">
    <source>
        <dbReference type="ARBA" id="ARBA00000316"/>
    </source>
</evidence>
<gene>
    <name evidence="12" type="primary">alr</name>
    <name evidence="12" type="ORF">UA45_13225</name>
</gene>
<dbReference type="EC" id="5.1.1.1" evidence="8"/>
<dbReference type="EMBL" id="JZSH01000157">
    <property type="protein sequence ID" value="KJF77351.1"/>
    <property type="molecule type" value="Genomic_DNA"/>
</dbReference>
<dbReference type="InterPro" id="IPR020622">
    <property type="entry name" value="Ala_racemase_pyridoxalP-BS"/>
</dbReference>
<dbReference type="Proteomes" id="UP000032582">
    <property type="component" value="Unassembled WGS sequence"/>
</dbReference>
<dbReference type="PROSITE" id="PS00395">
    <property type="entry name" value="ALANINE_RACEMASE"/>
    <property type="match status" value="1"/>
</dbReference>
<proteinExistence type="inferred from homology"/>
<feature type="active site" description="Proton acceptor; specific for D-alanine" evidence="8">
    <location>
        <position position="34"/>
    </location>
</feature>
<feature type="domain" description="Alanine racemase C-terminal" evidence="11">
    <location>
        <begin position="233"/>
        <end position="357"/>
    </location>
</feature>
<feature type="active site" description="Proton acceptor; specific for L-alanine" evidence="8">
    <location>
        <position position="254"/>
    </location>
</feature>
<comment type="caution">
    <text evidence="12">The sequence shown here is derived from an EMBL/GenBank/DDBJ whole genome shotgun (WGS) entry which is preliminary data.</text>
</comment>
<keyword evidence="6 8" id="KW-0413">Isomerase</keyword>
<keyword evidence="5 8" id="KW-0663">Pyridoxal phosphate</keyword>
<comment type="pathway">
    <text evidence="7 8">Amino-acid biosynthesis; D-alanine biosynthesis; D-alanine from L-alanine: step 1/1.</text>
</comment>
<dbReference type="Pfam" id="PF00842">
    <property type="entry name" value="Ala_racemase_C"/>
    <property type="match status" value="1"/>
</dbReference>
<dbReference type="InterPro" id="IPR001608">
    <property type="entry name" value="Ala_racemase_N"/>
</dbReference>
<reference evidence="12 13" key="1">
    <citation type="submission" date="2015-02" db="EMBL/GenBank/DDBJ databases">
        <title>Whole genome shotgun sequencing of cultured foodborne pathogen.</title>
        <authorList>
            <person name="Timme R."/>
            <person name="Allard M.W."/>
            <person name="Strain E."/>
            <person name="Evans P.S."/>
            <person name="Brown E."/>
        </authorList>
    </citation>
    <scope>NUCLEOTIDE SEQUENCE [LARGE SCALE GENOMIC DNA]</scope>
    <source>
        <strain evidence="12 13">GCSL-TSO-24</strain>
    </source>
</reference>
<dbReference type="PRINTS" id="PR00992">
    <property type="entry name" value="ALARACEMASE"/>
</dbReference>
<evidence type="ECO:0000256" key="4">
    <source>
        <dbReference type="ARBA" id="ARBA00007880"/>
    </source>
</evidence>
<dbReference type="SUPFAM" id="SSF51419">
    <property type="entry name" value="PLP-binding barrel"/>
    <property type="match status" value="1"/>
</dbReference>
<organism evidence="12 13">
    <name type="scientific">Morganella morganii</name>
    <name type="common">Proteus morganii</name>
    <dbReference type="NCBI Taxonomy" id="582"/>
    <lineage>
        <taxon>Bacteria</taxon>
        <taxon>Pseudomonadati</taxon>
        <taxon>Pseudomonadota</taxon>
        <taxon>Gammaproteobacteria</taxon>
        <taxon>Enterobacterales</taxon>
        <taxon>Morganellaceae</taxon>
        <taxon>Morganella</taxon>
    </lineage>
</organism>
<name>A0A0D8L880_MORMO</name>
<dbReference type="GO" id="GO:0030170">
    <property type="term" value="F:pyridoxal phosphate binding"/>
    <property type="evidence" value="ECO:0007669"/>
    <property type="project" value="UniProtKB-UniRule"/>
</dbReference>
<dbReference type="PANTHER" id="PTHR30511">
    <property type="entry name" value="ALANINE RACEMASE"/>
    <property type="match status" value="1"/>
</dbReference>
<evidence type="ECO:0000256" key="9">
    <source>
        <dbReference type="PIRSR" id="PIRSR600821-50"/>
    </source>
</evidence>
<evidence type="ECO:0000256" key="7">
    <source>
        <dbReference type="ARBA" id="ARBA00037912"/>
    </source>
</evidence>
<feature type="modified residue" description="N6-(pyridoxal phosphate)lysine" evidence="8 9">
    <location>
        <position position="34"/>
    </location>
</feature>
<evidence type="ECO:0000256" key="6">
    <source>
        <dbReference type="ARBA" id="ARBA00023235"/>
    </source>
</evidence>
<dbReference type="FunFam" id="2.40.37.10:FF:000002">
    <property type="entry name" value="Alanine racemase"/>
    <property type="match status" value="1"/>
</dbReference>
<dbReference type="InterPro" id="IPR000821">
    <property type="entry name" value="Ala_racemase"/>
</dbReference>
<feature type="binding site" evidence="8 10">
    <location>
        <position position="129"/>
    </location>
    <ligand>
        <name>substrate</name>
    </ligand>
</feature>
<dbReference type="InterPro" id="IPR009006">
    <property type="entry name" value="Ala_racemase/Decarboxylase_C"/>
</dbReference>
<dbReference type="Gene3D" id="2.40.37.10">
    <property type="entry name" value="Lyase, Ornithine Decarboxylase, Chain A, domain 1"/>
    <property type="match status" value="1"/>
</dbReference>
<comment type="function">
    <text evidence="8">Catalyzes the interconversion of L-alanine and D-alanine. May also act on other amino acids.</text>
</comment>
<evidence type="ECO:0000259" key="11">
    <source>
        <dbReference type="SMART" id="SM01005"/>
    </source>
</evidence>
<comment type="cofactor">
    <cofactor evidence="2 8 9">
        <name>pyridoxal 5'-phosphate</name>
        <dbReference type="ChEBI" id="CHEBI:597326"/>
    </cofactor>
</comment>
<dbReference type="HAMAP" id="MF_01201">
    <property type="entry name" value="Ala_racemase"/>
    <property type="match status" value="1"/>
</dbReference>
<evidence type="ECO:0000256" key="2">
    <source>
        <dbReference type="ARBA" id="ARBA00001933"/>
    </source>
</evidence>
<evidence type="ECO:0000313" key="13">
    <source>
        <dbReference type="Proteomes" id="UP000032582"/>
    </source>
</evidence>
<evidence type="ECO:0000256" key="3">
    <source>
        <dbReference type="ARBA" id="ARBA00004752"/>
    </source>
</evidence>
<dbReference type="FunFam" id="3.20.20.10:FF:000002">
    <property type="entry name" value="Alanine racemase"/>
    <property type="match status" value="1"/>
</dbReference>
<dbReference type="SUPFAM" id="SSF50621">
    <property type="entry name" value="Alanine racemase C-terminal domain-like"/>
    <property type="match status" value="1"/>
</dbReference>
<evidence type="ECO:0000256" key="5">
    <source>
        <dbReference type="ARBA" id="ARBA00022898"/>
    </source>
</evidence>
<dbReference type="NCBIfam" id="TIGR00492">
    <property type="entry name" value="alr"/>
    <property type="match status" value="1"/>
</dbReference>